<evidence type="ECO:0000313" key="2">
    <source>
        <dbReference type="Proteomes" id="UP000199403"/>
    </source>
</evidence>
<dbReference type="AlphaFoldDB" id="A0A1H6TV13"/>
<evidence type="ECO:0008006" key="3">
    <source>
        <dbReference type="Google" id="ProtNLM"/>
    </source>
</evidence>
<dbReference type="EMBL" id="FNZH01000001">
    <property type="protein sequence ID" value="SEI80110.1"/>
    <property type="molecule type" value="Genomic_DNA"/>
</dbReference>
<name>A0A1H6TV13_9BACT</name>
<evidence type="ECO:0000313" key="1">
    <source>
        <dbReference type="EMBL" id="SEI80110.1"/>
    </source>
</evidence>
<dbReference type="Proteomes" id="UP000199403">
    <property type="component" value="Unassembled WGS sequence"/>
</dbReference>
<dbReference type="OrthoDB" id="981332at2"/>
<dbReference type="PROSITE" id="PS51257">
    <property type="entry name" value="PROKAR_LIPOPROTEIN"/>
    <property type="match status" value="1"/>
</dbReference>
<gene>
    <name evidence="1" type="ORF">SAMN05192553_101344</name>
</gene>
<keyword evidence="2" id="KW-1185">Reference proteome</keyword>
<dbReference type="RefSeq" id="WP_092168606.1">
    <property type="nucleotide sequence ID" value="NZ_FNZH01000001.1"/>
</dbReference>
<organism evidence="1 2">
    <name type="scientific">Cyclobacterium xiamenense</name>
    <dbReference type="NCBI Taxonomy" id="1297121"/>
    <lineage>
        <taxon>Bacteria</taxon>
        <taxon>Pseudomonadati</taxon>
        <taxon>Bacteroidota</taxon>
        <taxon>Cytophagia</taxon>
        <taxon>Cytophagales</taxon>
        <taxon>Cyclobacteriaceae</taxon>
        <taxon>Cyclobacterium</taxon>
    </lineage>
</organism>
<accession>A0A1H6TV13</accession>
<sequence length="129" mass="14682">MKNGTLPVFFIFCLLLLGVSCTSKLDTGSIDISNWKKDRNGCLGLRIQDLEELRELKNSFLASYNQELIKTFGRPDRVVLVDKSQSFFVYFLEPSDECGIKPEKEPLKVLFRLNAVSKVSEVTITYLNP</sequence>
<reference evidence="2" key="1">
    <citation type="submission" date="2016-10" db="EMBL/GenBank/DDBJ databases">
        <authorList>
            <person name="Varghese N."/>
            <person name="Submissions S."/>
        </authorList>
    </citation>
    <scope>NUCLEOTIDE SEQUENCE [LARGE SCALE GENOMIC DNA]</scope>
    <source>
        <strain evidence="2">IBRC-M 10761</strain>
    </source>
</reference>
<protein>
    <recommendedName>
        <fullName evidence="3">Lipoprotein</fullName>
    </recommendedName>
</protein>
<proteinExistence type="predicted"/>
<dbReference type="STRING" id="1416801.SAMN05192553_101344"/>